<evidence type="ECO:0000256" key="5">
    <source>
        <dbReference type="ARBA" id="ARBA00029447"/>
    </source>
</evidence>
<protein>
    <recommendedName>
        <fullName evidence="12">Chemotaxis protein</fullName>
    </recommendedName>
</protein>
<evidence type="ECO:0000256" key="7">
    <source>
        <dbReference type="SAM" id="Phobius"/>
    </source>
</evidence>
<comment type="subcellular location">
    <subcellularLocation>
        <location evidence="1">Cell membrane</location>
    </subcellularLocation>
</comment>
<dbReference type="Pfam" id="PF00672">
    <property type="entry name" value="HAMP"/>
    <property type="match status" value="1"/>
</dbReference>
<dbReference type="GO" id="GO:0005886">
    <property type="term" value="C:plasma membrane"/>
    <property type="evidence" value="ECO:0007669"/>
    <property type="project" value="UniProtKB-SubCell"/>
</dbReference>
<dbReference type="InterPro" id="IPR004090">
    <property type="entry name" value="Chemotax_Me-accpt_rcpt"/>
</dbReference>
<keyword evidence="11" id="KW-1185">Reference proteome</keyword>
<evidence type="ECO:0000256" key="1">
    <source>
        <dbReference type="ARBA" id="ARBA00004236"/>
    </source>
</evidence>
<organism evidence="10 11">
    <name type="scientific">Caryophanon latum</name>
    <dbReference type="NCBI Taxonomy" id="33977"/>
    <lineage>
        <taxon>Bacteria</taxon>
        <taxon>Bacillati</taxon>
        <taxon>Bacillota</taxon>
        <taxon>Bacilli</taxon>
        <taxon>Bacillales</taxon>
        <taxon>Caryophanaceae</taxon>
        <taxon>Caryophanon</taxon>
    </lineage>
</organism>
<evidence type="ECO:0000313" key="11">
    <source>
        <dbReference type="Proteomes" id="UP000093482"/>
    </source>
</evidence>
<evidence type="ECO:0000256" key="4">
    <source>
        <dbReference type="ARBA" id="ARBA00023224"/>
    </source>
</evidence>
<evidence type="ECO:0000256" key="3">
    <source>
        <dbReference type="ARBA" id="ARBA00023136"/>
    </source>
</evidence>
<evidence type="ECO:0000259" key="9">
    <source>
        <dbReference type="PROSITE" id="PS50885"/>
    </source>
</evidence>
<evidence type="ECO:0000256" key="2">
    <source>
        <dbReference type="ARBA" id="ARBA00022475"/>
    </source>
</evidence>
<dbReference type="RefSeq" id="WP_066464622.1">
    <property type="nucleotide sequence ID" value="NZ_MATO01000037.1"/>
</dbReference>
<feature type="transmembrane region" description="Helical" evidence="7">
    <location>
        <begin position="180"/>
        <end position="204"/>
    </location>
</feature>
<evidence type="ECO:0000259" key="8">
    <source>
        <dbReference type="PROSITE" id="PS50111"/>
    </source>
</evidence>
<dbReference type="GO" id="GO:0006935">
    <property type="term" value="P:chemotaxis"/>
    <property type="evidence" value="ECO:0007669"/>
    <property type="project" value="InterPro"/>
</dbReference>
<dbReference type="Gene3D" id="1.10.287.950">
    <property type="entry name" value="Methyl-accepting chemotaxis protein"/>
    <property type="match status" value="1"/>
</dbReference>
<feature type="domain" description="HAMP" evidence="9">
    <location>
        <begin position="208"/>
        <end position="261"/>
    </location>
</feature>
<dbReference type="PANTHER" id="PTHR32089:SF112">
    <property type="entry name" value="LYSOZYME-LIKE PROTEIN-RELATED"/>
    <property type="match status" value="1"/>
</dbReference>
<comment type="caution">
    <text evidence="10">The sequence shown here is derived from an EMBL/GenBank/DDBJ whole genome shotgun (WGS) entry which is preliminary data.</text>
</comment>
<keyword evidence="4 6" id="KW-0807">Transducer</keyword>
<dbReference type="PROSITE" id="PS50885">
    <property type="entry name" value="HAMP"/>
    <property type="match status" value="1"/>
</dbReference>
<feature type="transmembrane region" description="Helical" evidence="7">
    <location>
        <begin position="12"/>
        <end position="33"/>
    </location>
</feature>
<keyword evidence="2" id="KW-1003">Cell membrane</keyword>
<keyword evidence="7" id="KW-0812">Transmembrane</keyword>
<evidence type="ECO:0008006" key="12">
    <source>
        <dbReference type="Google" id="ProtNLM"/>
    </source>
</evidence>
<dbReference type="GO" id="GO:0007165">
    <property type="term" value="P:signal transduction"/>
    <property type="evidence" value="ECO:0007669"/>
    <property type="project" value="UniProtKB-KW"/>
</dbReference>
<dbReference type="EMBL" id="MATO01000037">
    <property type="protein sequence ID" value="OCS90412.1"/>
    <property type="molecule type" value="Genomic_DNA"/>
</dbReference>
<name>A0A1C0YTD3_9BACL</name>
<dbReference type="SMART" id="SM00304">
    <property type="entry name" value="HAMP"/>
    <property type="match status" value="1"/>
</dbReference>
<comment type="similarity">
    <text evidence="5">Belongs to the methyl-accepting chemotaxis (MCP) protein family.</text>
</comment>
<reference evidence="10 11" key="1">
    <citation type="submission" date="2016-07" db="EMBL/GenBank/DDBJ databases">
        <title>Caryophanon latum genome sequencing.</title>
        <authorList>
            <person name="Verma A."/>
            <person name="Pal Y."/>
            <person name="Krishnamurthi S."/>
        </authorList>
    </citation>
    <scope>NUCLEOTIDE SEQUENCE [LARGE SCALE GENOMIC DNA]</scope>
    <source>
        <strain evidence="10 11">DSM 14151</strain>
    </source>
</reference>
<dbReference type="GO" id="GO:0004888">
    <property type="term" value="F:transmembrane signaling receptor activity"/>
    <property type="evidence" value="ECO:0007669"/>
    <property type="project" value="InterPro"/>
</dbReference>
<evidence type="ECO:0000256" key="6">
    <source>
        <dbReference type="PROSITE-ProRule" id="PRU00284"/>
    </source>
</evidence>
<dbReference type="SUPFAM" id="SSF58104">
    <property type="entry name" value="Methyl-accepting chemotaxis protein (MCP) signaling domain"/>
    <property type="match status" value="1"/>
</dbReference>
<proteinExistence type="inferred from homology"/>
<dbReference type="CDD" id="cd06225">
    <property type="entry name" value="HAMP"/>
    <property type="match status" value="1"/>
</dbReference>
<accession>A0A1C0YTD3</accession>
<dbReference type="AlphaFoldDB" id="A0A1C0YTD3"/>
<dbReference type="SMART" id="SM00283">
    <property type="entry name" value="MA"/>
    <property type="match status" value="1"/>
</dbReference>
<dbReference type="Proteomes" id="UP000093482">
    <property type="component" value="Unassembled WGS sequence"/>
</dbReference>
<dbReference type="Pfam" id="PF00015">
    <property type="entry name" value="MCPsignal"/>
    <property type="match status" value="1"/>
</dbReference>
<dbReference type="PANTHER" id="PTHR32089">
    <property type="entry name" value="METHYL-ACCEPTING CHEMOTAXIS PROTEIN MCPB"/>
    <property type="match status" value="1"/>
</dbReference>
<dbReference type="PROSITE" id="PS50111">
    <property type="entry name" value="CHEMOTAXIS_TRANSDUC_2"/>
    <property type="match status" value="1"/>
</dbReference>
<dbReference type="InterPro" id="IPR003660">
    <property type="entry name" value="HAMP_dom"/>
</dbReference>
<gene>
    <name evidence="10" type="ORF">A6K76_11140</name>
</gene>
<dbReference type="PRINTS" id="PR00260">
    <property type="entry name" value="CHEMTRNSDUCR"/>
</dbReference>
<feature type="domain" description="Methyl-accepting transducer" evidence="8">
    <location>
        <begin position="280"/>
        <end position="544"/>
    </location>
</feature>
<keyword evidence="7" id="KW-1133">Transmembrane helix</keyword>
<keyword evidence="3 7" id="KW-0472">Membrane</keyword>
<dbReference type="OrthoDB" id="107771at2"/>
<dbReference type="Gene3D" id="6.10.340.10">
    <property type="match status" value="1"/>
</dbReference>
<sequence>MKKRQRNLSISLKLMFATGGLIITFAIFCLLSISQINRVDDSYNDLLDRRDAVIGNVQHLQYVVSNMEIAVQQAILTQSFDSTSYETHKQQFTETLAAFSATSPNAKSQEQIDLLVTHYETYIDVLEKALSQKVTNEQVVQFLAAEQFQQKHDAFHEQAEAILGIAKNVMKQDREAAQKATASIIATCLVAVIIFIAIGVLVSYRLGRTIAKPINTIAARMNELAHGNFALAPLTSTSKDEIGQLVHSTNTMVTNVKSLFEDVQQSTQHIANASNMMTDSTVQSRKSSSNVAEIAQTNAEYADTQLHYFEQAHKQMMLVTEEIATIEQQSNTMQETNGHTLSLSKQGEHVINNVLRSMEEIEQSSHNVTQIAKDLQTYSQNADSMLSLITAISDQTNLLALNASIEAARAGEAGKGFAVVADEVRTLAEQSHESVDRVREVVSLIHNGTAALAQTVSHSHRNVLTGLDTSTNAQQIFHELHHSIEDLTASTSQVVQAIGHMRSLQGNLQSSIEQSKDISLHVQNTSQQTTAVAQEQLAISEQLATSVQQFEDISKTLLTNVQRFTI</sequence>
<evidence type="ECO:0000313" key="10">
    <source>
        <dbReference type="EMBL" id="OCS90412.1"/>
    </source>
</evidence>
<dbReference type="InterPro" id="IPR004089">
    <property type="entry name" value="MCPsignal_dom"/>
</dbReference>